<dbReference type="EMBL" id="MFUO01000013">
    <property type="protein sequence ID" value="OGI84005.1"/>
    <property type="molecule type" value="Genomic_DNA"/>
</dbReference>
<protein>
    <submittedName>
        <fullName evidence="2">Uncharacterized protein</fullName>
    </submittedName>
</protein>
<feature type="transmembrane region" description="Helical" evidence="1">
    <location>
        <begin position="16"/>
        <end position="37"/>
    </location>
</feature>
<evidence type="ECO:0000256" key="1">
    <source>
        <dbReference type="SAM" id="Phobius"/>
    </source>
</evidence>
<keyword evidence="1" id="KW-1133">Transmembrane helix</keyword>
<evidence type="ECO:0000313" key="2">
    <source>
        <dbReference type="EMBL" id="OGI84005.1"/>
    </source>
</evidence>
<gene>
    <name evidence="2" type="ORF">A2903_00355</name>
</gene>
<keyword evidence="1" id="KW-0812">Transmembrane</keyword>
<evidence type="ECO:0000313" key="3">
    <source>
        <dbReference type="Proteomes" id="UP000178184"/>
    </source>
</evidence>
<dbReference type="AlphaFoldDB" id="A0A1F6WQH9"/>
<comment type="caution">
    <text evidence="2">The sequence shown here is derived from an EMBL/GenBank/DDBJ whole genome shotgun (WGS) entry which is preliminary data.</text>
</comment>
<proteinExistence type="predicted"/>
<accession>A0A1F6WQH9</accession>
<keyword evidence="1" id="KW-0472">Membrane</keyword>
<organism evidence="2 3">
    <name type="scientific">Candidatus Nomurabacteria bacterium RIFCSPLOWO2_01_FULL_33_17</name>
    <dbReference type="NCBI Taxonomy" id="1801764"/>
    <lineage>
        <taxon>Bacteria</taxon>
        <taxon>Candidatus Nomuraibacteriota</taxon>
    </lineage>
</organism>
<sequence length="306" mass="34083">MSFKDYLPSQIFRKRLLAVVIIVAVVIVIIFGIKLIGKGIKEIKIRKQIKNLPIELQAEARTMTLGELQTKDSNGNAIPDWEERLFGLDPSGNGEENKQIILSKKAQLRIENGITEDEDNTNPKTETEKFAKDFISLVMSLEGSNALTDDALNNISNAAGDSLSDYNLPDVLSSWDVKTVDNSVVSRDKYVNALLSELVKITDSNGNDELTIIFGAIENEKDAEIIISPIIKTYKQSTEELKTVFVPKTFLNQHLAIVNSLSHIATALENMKYVSTDPARATKGIMQYQVYSETLDNAIQEIQAKY</sequence>
<dbReference type="Proteomes" id="UP000178184">
    <property type="component" value="Unassembled WGS sequence"/>
</dbReference>
<name>A0A1F6WQH9_9BACT</name>
<reference evidence="2 3" key="1">
    <citation type="journal article" date="2016" name="Nat. Commun.">
        <title>Thousands of microbial genomes shed light on interconnected biogeochemical processes in an aquifer system.</title>
        <authorList>
            <person name="Anantharaman K."/>
            <person name="Brown C.T."/>
            <person name="Hug L.A."/>
            <person name="Sharon I."/>
            <person name="Castelle C.J."/>
            <person name="Probst A.J."/>
            <person name="Thomas B.C."/>
            <person name="Singh A."/>
            <person name="Wilkins M.J."/>
            <person name="Karaoz U."/>
            <person name="Brodie E.L."/>
            <person name="Williams K.H."/>
            <person name="Hubbard S.S."/>
            <person name="Banfield J.F."/>
        </authorList>
    </citation>
    <scope>NUCLEOTIDE SEQUENCE [LARGE SCALE GENOMIC DNA]</scope>
</reference>
<dbReference type="STRING" id="1801764.A2903_00355"/>